<dbReference type="PANTHER" id="PTHR28218">
    <property type="entry name" value="VPS4-ASSOCIATED PROTEIN 1"/>
    <property type="match status" value="1"/>
</dbReference>
<reference evidence="2" key="1">
    <citation type="submission" date="2013-07" db="EMBL/GenBank/DDBJ databases">
        <title>The Genome Sequence of Cryptococcus dejecticola CBS10117.</title>
        <authorList>
            <consortium name="The Broad Institute Genome Sequencing Platform"/>
            <person name="Cuomo C."/>
            <person name="Litvintseva A."/>
            <person name="Chen Y."/>
            <person name="Heitman J."/>
            <person name="Sun S."/>
            <person name="Springer D."/>
            <person name="Dromer F."/>
            <person name="Young S.K."/>
            <person name="Zeng Q."/>
            <person name="Gargeya S."/>
            <person name="Fitzgerald M."/>
            <person name="Abouelleil A."/>
            <person name="Alvarado L."/>
            <person name="Berlin A.M."/>
            <person name="Chapman S.B."/>
            <person name="Dewar J."/>
            <person name="Goldberg J."/>
            <person name="Griggs A."/>
            <person name="Gujja S."/>
            <person name="Hansen M."/>
            <person name="Howarth C."/>
            <person name="Imamovic A."/>
            <person name="Larimer J."/>
            <person name="McCowan C."/>
            <person name="Murphy C."/>
            <person name="Pearson M."/>
            <person name="Priest M."/>
            <person name="Roberts A."/>
            <person name="Saif S."/>
            <person name="Shea T."/>
            <person name="Sykes S."/>
            <person name="Wortman J."/>
            <person name="Nusbaum C."/>
            <person name="Birren B."/>
        </authorList>
    </citation>
    <scope>NUCLEOTIDE SEQUENCE [LARGE SCALE GENOMIC DNA]</scope>
    <source>
        <strain evidence="2">CBS 10117</strain>
    </source>
</reference>
<evidence type="ECO:0000313" key="2">
    <source>
        <dbReference type="EMBL" id="OBR86347.1"/>
    </source>
</evidence>
<dbReference type="OrthoDB" id="2158714at2759"/>
<dbReference type="AlphaFoldDB" id="A0A1A6A8G4"/>
<dbReference type="Pfam" id="PF08432">
    <property type="entry name" value="Vfa1"/>
    <property type="match status" value="1"/>
</dbReference>
<protein>
    <recommendedName>
        <fullName evidence="3">VPS4-associated protein 1</fullName>
    </recommendedName>
</protein>
<name>A0A1A6A8G4_9TREE</name>
<organism evidence="2">
    <name type="scientific">Kwoniella dejecticola CBS 10117</name>
    <dbReference type="NCBI Taxonomy" id="1296121"/>
    <lineage>
        <taxon>Eukaryota</taxon>
        <taxon>Fungi</taxon>
        <taxon>Dikarya</taxon>
        <taxon>Basidiomycota</taxon>
        <taxon>Agaricomycotina</taxon>
        <taxon>Tremellomycetes</taxon>
        <taxon>Tremellales</taxon>
        <taxon>Cryptococcaceae</taxon>
        <taxon>Kwoniella</taxon>
    </lineage>
</organism>
<accession>A0A1A6A8G4</accession>
<dbReference type="RefSeq" id="XP_018264189.2">
    <property type="nucleotide sequence ID" value="XM_018407381.2"/>
</dbReference>
<dbReference type="EMBL" id="KI894030">
    <property type="protein sequence ID" value="OBR86347.1"/>
    <property type="molecule type" value="Genomic_DNA"/>
</dbReference>
<dbReference type="STRING" id="1296121.A0A1A6A8G4"/>
<feature type="region of interest" description="Disordered" evidence="1">
    <location>
        <begin position="85"/>
        <end position="152"/>
    </location>
</feature>
<dbReference type="GO" id="GO:0005768">
    <property type="term" value="C:endosome"/>
    <property type="evidence" value="ECO:0007669"/>
    <property type="project" value="TreeGrafter"/>
</dbReference>
<gene>
    <name evidence="2" type="ORF">I303_04071</name>
</gene>
<feature type="compositionally biased region" description="Basic and acidic residues" evidence="1">
    <location>
        <begin position="85"/>
        <end position="122"/>
    </location>
</feature>
<feature type="compositionally biased region" description="Pro residues" evidence="1">
    <location>
        <begin position="139"/>
        <end position="149"/>
    </location>
</feature>
<evidence type="ECO:0008006" key="3">
    <source>
        <dbReference type="Google" id="ProtNLM"/>
    </source>
</evidence>
<dbReference type="GeneID" id="28967770"/>
<sequence length="225" mass="24756">MTSPASTSAILQNVYYERKTGTARPCYICHRPTTTVLATLKTEDFLYTCEGHLLDAASPISPPTPAASPGPSAEDIKKVIAEHQAREARKAEKGNNDSKDKDKEGAEDKDKVKNKDKDKDQVKSPASNTPSIPTATSPSPSPSQPPLPAPTHKKYALHRHIFEMRKNELKRKEMGNKAKEVSRGELAILVPEQRCYGFTKRIVMSLLPSSDLLSGFFDTMPSHLS</sequence>
<dbReference type="VEuPathDB" id="FungiDB:I303_04071"/>
<dbReference type="PANTHER" id="PTHR28218:SF1">
    <property type="entry name" value="VPS4-ASSOCIATED PROTEIN 1"/>
    <property type="match status" value="1"/>
</dbReference>
<dbReference type="GO" id="GO:0007034">
    <property type="term" value="P:vacuolar transport"/>
    <property type="evidence" value="ECO:0007669"/>
    <property type="project" value="TreeGrafter"/>
</dbReference>
<feature type="compositionally biased region" description="Low complexity" evidence="1">
    <location>
        <begin position="123"/>
        <end position="138"/>
    </location>
</feature>
<dbReference type="KEGG" id="kdj:28967770"/>
<evidence type="ECO:0000256" key="1">
    <source>
        <dbReference type="SAM" id="MobiDB-lite"/>
    </source>
</evidence>
<dbReference type="InterPro" id="IPR013640">
    <property type="entry name" value="Vfa1"/>
</dbReference>
<proteinExistence type="predicted"/>